<dbReference type="eggNOG" id="KOG2553">
    <property type="taxonomic scope" value="Eukaryota"/>
</dbReference>
<evidence type="ECO:0000256" key="3">
    <source>
        <dbReference type="ARBA" id="ARBA00023235"/>
    </source>
</evidence>
<reference evidence="10" key="1">
    <citation type="journal article" date="2010" name="Genome Biol.">
        <title>Genome sequence of the necrotrophic plant pathogen Pythium ultimum reveals original pathogenicity mechanisms and effector repertoire.</title>
        <authorList>
            <person name="Levesque C.A."/>
            <person name="Brouwer H."/>
            <person name="Cano L."/>
            <person name="Hamilton J.P."/>
            <person name="Holt C."/>
            <person name="Huitema E."/>
            <person name="Raffaele S."/>
            <person name="Robideau G.P."/>
            <person name="Thines M."/>
            <person name="Win J."/>
            <person name="Zerillo M.M."/>
            <person name="Beakes G.W."/>
            <person name="Boore J.L."/>
            <person name="Busam D."/>
            <person name="Dumas B."/>
            <person name="Ferriera S."/>
            <person name="Fuerstenberg S.I."/>
            <person name="Gachon C.M."/>
            <person name="Gaulin E."/>
            <person name="Govers F."/>
            <person name="Grenville-Briggs L."/>
            <person name="Horner N."/>
            <person name="Hostetler J."/>
            <person name="Jiang R.H."/>
            <person name="Johnson J."/>
            <person name="Krajaejun T."/>
            <person name="Lin H."/>
            <person name="Meijer H.J."/>
            <person name="Moore B."/>
            <person name="Morris P."/>
            <person name="Phuntmart V."/>
            <person name="Puiu D."/>
            <person name="Shetty J."/>
            <person name="Stajich J.E."/>
            <person name="Tripathy S."/>
            <person name="Wawra S."/>
            <person name="van West P."/>
            <person name="Whitty B.R."/>
            <person name="Coutinho P.M."/>
            <person name="Henrissat B."/>
            <person name="Martin F."/>
            <person name="Thomas P.D."/>
            <person name="Tyler B.M."/>
            <person name="De Vries R.P."/>
            <person name="Kamoun S."/>
            <person name="Yandell M."/>
            <person name="Tisserat N."/>
            <person name="Buell C.R."/>
        </authorList>
    </citation>
    <scope>NUCLEOTIDE SEQUENCE</scope>
    <source>
        <strain evidence="10">DAOM:BR144</strain>
    </source>
</reference>
<feature type="domain" description="Pseudouridine synthase I TruA alpha/beta" evidence="8">
    <location>
        <begin position="266"/>
        <end position="369"/>
    </location>
</feature>
<sequence>MAGKRKTHWAVRRKNKQARGDDDRRESFRKNEHVDRREGFPEEIHPGSYAALRKVALDANASTAGGDAEDASAKETKRRYGIWLAFCGKNYSGMQMNEGVKTIEAELERALFEAGGISEANYGFLQKVGWSRAARTDKGVHAAGQLLTAKLHVGDDIPAFVEKVNAVLPEDIRVMKMVTVTKNFNAKMSCDQRTYEYLAPTFIFGKRSRAPVSSDGADSREWPSGVHDTEEGVDMNVVIDDETLKQHQEFRMDDDTYELLNKVLGLYKGTHNFHNFTSKLEPTSPKCKRFIISFSADKPFVENNMEWIRLRVVGQSFLLHHIRKMIGATVDIVAGVADISTIEKATQLEKMDLPKAPSVGLYLAQAHFEVYNMKMQDSIQTSHPPLVLDDVKETVEKFKRDFIFDHIIKHEEATRTYAKWVRALVTLPFDYQAKSYAEWKKEKEDLAYQTDRAGKRESAKAQRAAEAAAAAASSTVVAKEAADATSKVEADK</sequence>
<dbReference type="InterPro" id="IPR020095">
    <property type="entry name" value="PsdUridine_synth_TruA_C"/>
</dbReference>
<dbReference type="EnsemblProtists" id="PYU1_T002075">
    <property type="protein sequence ID" value="PYU1_T002075"/>
    <property type="gene ID" value="PYU1_G002073"/>
</dbReference>
<feature type="binding site" evidence="6">
    <location>
        <position position="195"/>
    </location>
    <ligand>
        <name>substrate</name>
    </ligand>
</feature>
<dbReference type="InterPro" id="IPR020097">
    <property type="entry name" value="PsdUridine_synth_TruA_a/b_dom"/>
</dbReference>
<dbReference type="Gene3D" id="3.30.70.580">
    <property type="entry name" value="Pseudouridine synthase I, catalytic domain, N-terminal subdomain"/>
    <property type="match status" value="1"/>
</dbReference>
<dbReference type="VEuPathDB" id="FungiDB:PYU1_G002073"/>
<reference evidence="10" key="2">
    <citation type="submission" date="2010-04" db="EMBL/GenBank/DDBJ databases">
        <authorList>
            <person name="Buell R."/>
            <person name="Hamilton J."/>
            <person name="Hostetler J."/>
        </authorList>
    </citation>
    <scope>NUCLEOTIDE SEQUENCE [LARGE SCALE GENOMIC DNA]</scope>
    <source>
        <strain evidence="10">DAOM:BR144</strain>
    </source>
</reference>
<protein>
    <submittedName>
        <fullName evidence="9">tRNA pseudouridine synthase</fullName>
    </submittedName>
</protein>
<feature type="compositionally biased region" description="Basic and acidic residues" evidence="7">
    <location>
        <begin position="18"/>
        <end position="43"/>
    </location>
</feature>
<dbReference type="Proteomes" id="UP000019132">
    <property type="component" value="Unassembled WGS sequence"/>
</dbReference>
<dbReference type="HOGENOM" id="CLU_021971_3_0_1"/>
<dbReference type="InParanoid" id="K3WAT4"/>
<dbReference type="PANTHER" id="PTHR11142:SF4">
    <property type="entry name" value="PSEUDOURIDYLATE SYNTHASE 1 HOMOLOG"/>
    <property type="match status" value="1"/>
</dbReference>
<dbReference type="EMBL" id="GL376634">
    <property type="status" value="NOT_ANNOTATED_CDS"/>
    <property type="molecule type" value="Genomic_DNA"/>
</dbReference>
<evidence type="ECO:0000256" key="2">
    <source>
        <dbReference type="ARBA" id="ARBA00022694"/>
    </source>
</evidence>
<dbReference type="STRING" id="431595.K3WAT4"/>
<dbReference type="CDD" id="cd02568">
    <property type="entry name" value="PseudoU_synth_PUS1_PUS2"/>
    <property type="match status" value="1"/>
</dbReference>
<dbReference type="OMA" id="CDARTYT"/>
<evidence type="ECO:0000256" key="6">
    <source>
        <dbReference type="PIRSR" id="PIRSR641708-2"/>
    </source>
</evidence>
<dbReference type="GO" id="GO:1990481">
    <property type="term" value="P:mRNA pseudouridine synthesis"/>
    <property type="evidence" value="ECO:0007669"/>
    <property type="project" value="TreeGrafter"/>
</dbReference>
<evidence type="ECO:0000256" key="4">
    <source>
        <dbReference type="ARBA" id="ARBA00036943"/>
    </source>
</evidence>
<evidence type="ECO:0000256" key="1">
    <source>
        <dbReference type="ARBA" id="ARBA00009375"/>
    </source>
</evidence>
<feature type="region of interest" description="Disordered" evidence="7">
    <location>
        <begin position="471"/>
        <end position="492"/>
    </location>
</feature>
<dbReference type="GO" id="GO:0031119">
    <property type="term" value="P:tRNA pseudouridine synthesis"/>
    <property type="evidence" value="ECO:0007669"/>
    <property type="project" value="InterPro"/>
</dbReference>
<accession>K3WAT4</accession>
<dbReference type="InterPro" id="IPR020094">
    <property type="entry name" value="TruA/RsuA/RluB/E/F_N"/>
</dbReference>
<dbReference type="FunCoup" id="K3WAT4">
    <property type="interactions" value="189"/>
</dbReference>
<feature type="region of interest" description="Disordered" evidence="7">
    <location>
        <begin position="1"/>
        <end position="43"/>
    </location>
</feature>
<evidence type="ECO:0000259" key="8">
    <source>
        <dbReference type="Pfam" id="PF01416"/>
    </source>
</evidence>
<dbReference type="NCBIfam" id="TIGR00071">
    <property type="entry name" value="hisT_truA"/>
    <property type="match status" value="1"/>
</dbReference>
<dbReference type="AlphaFoldDB" id="K3WAT4"/>
<dbReference type="Pfam" id="PF01416">
    <property type="entry name" value="PseudoU_synth_1"/>
    <property type="match status" value="1"/>
</dbReference>
<dbReference type="InterPro" id="IPR041708">
    <property type="entry name" value="PUS1/PUS2-like"/>
</dbReference>
<feature type="compositionally biased region" description="Basic and acidic residues" evidence="7">
    <location>
        <begin position="480"/>
        <end position="492"/>
    </location>
</feature>
<dbReference type="GO" id="GO:0003723">
    <property type="term" value="F:RNA binding"/>
    <property type="evidence" value="ECO:0007669"/>
    <property type="project" value="InterPro"/>
</dbReference>
<feature type="compositionally biased region" description="Basic residues" evidence="7">
    <location>
        <begin position="1"/>
        <end position="17"/>
    </location>
</feature>
<dbReference type="InterPro" id="IPR001406">
    <property type="entry name" value="PsdUridine_synth_TruA"/>
</dbReference>
<dbReference type="PANTHER" id="PTHR11142">
    <property type="entry name" value="PSEUDOURIDYLATE SYNTHASE"/>
    <property type="match status" value="1"/>
</dbReference>
<evidence type="ECO:0000256" key="5">
    <source>
        <dbReference type="PIRSR" id="PIRSR641708-1"/>
    </source>
</evidence>
<dbReference type="InterPro" id="IPR020103">
    <property type="entry name" value="PsdUridine_synth_cat_dom_sf"/>
</dbReference>
<proteinExistence type="inferred from homology"/>
<evidence type="ECO:0000313" key="10">
    <source>
        <dbReference type="Proteomes" id="UP000019132"/>
    </source>
</evidence>
<keyword evidence="3" id="KW-0413">Isomerase</keyword>
<name>K3WAT4_GLOUD</name>
<dbReference type="SUPFAM" id="SSF55120">
    <property type="entry name" value="Pseudouridine synthase"/>
    <property type="match status" value="1"/>
</dbReference>
<comment type="catalytic activity">
    <reaction evidence="4">
        <text>a uridine in tRNA = a pseudouridine in tRNA</text>
        <dbReference type="Rhea" id="RHEA:54572"/>
        <dbReference type="Rhea" id="RHEA-COMP:13339"/>
        <dbReference type="Rhea" id="RHEA-COMP:13934"/>
        <dbReference type="ChEBI" id="CHEBI:65314"/>
        <dbReference type="ChEBI" id="CHEBI:65315"/>
    </reaction>
</comment>
<reference evidence="9" key="3">
    <citation type="submission" date="2015-02" db="UniProtKB">
        <authorList>
            <consortium name="EnsemblProtists"/>
        </authorList>
    </citation>
    <scope>IDENTIFICATION</scope>
    <source>
        <strain evidence="9">DAOM BR144</strain>
    </source>
</reference>
<keyword evidence="10" id="KW-1185">Reference proteome</keyword>
<feature type="active site" description="Nucleophile" evidence="5">
    <location>
        <position position="137"/>
    </location>
</feature>
<evidence type="ECO:0000256" key="7">
    <source>
        <dbReference type="SAM" id="MobiDB-lite"/>
    </source>
</evidence>
<evidence type="ECO:0000313" key="9">
    <source>
        <dbReference type="EnsemblProtists" id="PYU1_T002075"/>
    </source>
</evidence>
<dbReference type="Gene3D" id="3.30.70.660">
    <property type="entry name" value="Pseudouridine synthase I, catalytic domain, C-terminal subdomain"/>
    <property type="match status" value="1"/>
</dbReference>
<organism evidence="9 10">
    <name type="scientific">Globisporangium ultimum (strain ATCC 200006 / CBS 805.95 / DAOM BR144)</name>
    <name type="common">Pythium ultimum</name>
    <dbReference type="NCBI Taxonomy" id="431595"/>
    <lineage>
        <taxon>Eukaryota</taxon>
        <taxon>Sar</taxon>
        <taxon>Stramenopiles</taxon>
        <taxon>Oomycota</taxon>
        <taxon>Peronosporomycetes</taxon>
        <taxon>Pythiales</taxon>
        <taxon>Pythiaceae</taxon>
        <taxon>Globisporangium</taxon>
    </lineage>
</organism>
<dbReference type="FunFam" id="3.30.70.580:FF:000002">
    <property type="entry name" value="tRNA pseudouridine synthase"/>
    <property type="match status" value="1"/>
</dbReference>
<dbReference type="GO" id="GO:0009982">
    <property type="term" value="F:pseudouridine synthase activity"/>
    <property type="evidence" value="ECO:0007669"/>
    <property type="project" value="InterPro"/>
</dbReference>
<comment type="similarity">
    <text evidence="1">Belongs to the tRNA pseudouridine synthase TruA family.</text>
</comment>
<dbReference type="GO" id="GO:0005634">
    <property type="term" value="C:nucleus"/>
    <property type="evidence" value="ECO:0007669"/>
    <property type="project" value="TreeGrafter"/>
</dbReference>
<keyword evidence="2" id="KW-0819">tRNA processing</keyword>